<protein>
    <submittedName>
        <fullName evidence="1">Uncharacterized protein</fullName>
    </submittedName>
</protein>
<dbReference type="RefSeq" id="WP_215435127.1">
    <property type="nucleotide sequence ID" value="NZ_AP025943.1"/>
</dbReference>
<keyword evidence="2" id="KW-1185">Reference proteome</keyword>
<accession>A0ABM7ZJD1</accession>
<name>A0ABM7ZJD1_9BACT</name>
<gene>
    <name evidence="1" type="ORF">Abiwalacus_24220</name>
</gene>
<dbReference type="EMBL" id="AP025943">
    <property type="protein sequence ID" value="BDL44848.1"/>
    <property type="molecule type" value="Genomic_DNA"/>
</dbReference>
<evidence type="ECO:0000313" key="2">
    <source>
        <dbReference type="Proteomes" id="UP001062263"/>
    </source>
</evidence>
<sequence>MEARLNPDGSFRGIYSLRRDAYGNEARYFGEEKDVAENKLNTLVPELKKLVNAPPNECEFLDWKDAFPQDDD</sequence>
<reference evidence="1" key="1">
    <citation type="submission" date="2022-06" db="EMBL/GenBank/DDBJ databases">
        <title>Akkermansia biwalacus sp. nov., an anaerobic mucin-degrading bacterium isolated from human intestine.</title>
        <authorList>
            <person name="Kobayashi Y."/>
            <person name="Inoue S."/>
            <person name="Kawahara T."/>
            <person name="Kohda N."/>
        </authorList>
    </citation>
    <scope>NUCLEOTIDE SEQUENCE</scope>
    <source>
        <strain evidence="1">WON2089</strain>
    </source>
</reference>
<organism evidence="1 2">
    <name type="scientific">Akkermansia biwaensis</name>
    <dbReference type="NCBI Taxonomy" id="2946555"/>
    <lineage>
        <taxon>Bacteria</taxon>
        <taxon>Pseudomonadati</taxon>
        <taxon>Verrucomicrobiota</taxon>
        <taxon>Verrucomicrobiia</taxon>
        <taxon>Verrucomicrobiales</taxon>
        <taxon>Akkermansiaceae</taxon>
        <taxon>Akkermansia</taxon>
    </lineage>
</organism>
<evidence type="ECO:0000313" key="1">
    <source>
        <dbReference type="EMBL" id="BDL44848.1"/>
    </source>
</evidence>
<dbReference type="Proteomes" id="UP001062263">
    <property type="component" value="Chromosome"/>
</dbReference>
<proteinExistence type="predicted"/>